<gene>
    <name evidence="2" type="ORF">QEZ40_006298</name>
</gene>
<dbReference type="Gene3D" id="1.10.260.40">
    <property type="entry name" value="lambda repressor-like DNA-binding domains"/>
    <property type="match status" value="1"/>
</dbReference>
<name>A0ABT7H4U1_9ACTN</name>
<accession>A0ABT7H4U1</accession>
<evidence type="ECO:0000313" key="2">
    <source>
        <dbReference type="EMBL" id="MDK9500476.1"/>
    </source>
</evidence>
<dbReference type="CDD" id="cd00093">
    <property type="entry name" value="HTH_XRE"/>
    <property type="match status" value="1"/>
</dbReference>
<organism evidence="2 3">
    <name type="scientific">Streptomyces katrae</name>
    <dbReference type="NCBI Taxonomy" id="68223"/>
    <lineage>
        <taxon>Bacteria</taxon>
        <taxon>Bacillati</taxon>
        <taxon>Actinomycetota</taxon>
        <taxon>Actinomycetes</taxon>
        <taxon>Kitasatosporales</taxon>
        <taxon>Streptomycetaceae</taxon>
        <taxon>Streptomyces</taxon>
    </lineage>
</organism>
<comment type="caution">
    <text evidence="2">The sequence shown here is derived from an EMBL/GenBank/DDBJ whole genome shotgun (WGS) entry which is preliminary data.</text>
</comment>
<keyword evidence="3" id="KW-1185">Reference proteome</keyword>
<dbReference type="EMBL" id="JASITI010000064">
    <property type="protein sequence ID" value="MDK9500476.1"/>
    <property type="molecule type" value="Genomic_DNA"/>
</dbReference>
<dbReference type="RefSeq" id="WP_285346092.1">
    <property type="nucleotide sequence ID" value="NZ_JASITI010000064.1"/>
</dbReference>
<dbReference type="InterPro" id="IPR010982">
    <property type="entry name" value="Lambda_DNA-bd_dom_sf"/>
</dbReference>
<dbReference type="SMART" id="SM00530">
    <property type="entry name" value="HTH_XRE"/>
    <property type="match status" value="1"/>
</dbReference>
<feature type="domain" description="HTH cro/C1-type" evidence="1">
    <location>
        <begin position="85"/>
        <end position="129"/>
    </location>
</feature>
<dbReference type="PROSITE" id="PS50943">
    <property type="entry name" value="HTH_CROC1"/>
    <property type="match status" value="1"/>
</dbReference>
<dbReference type="Proteomes" id="UP001223390">
    <property type="component" value="Unassembled WGS sequence"/>
</dbReference>
<sequence length="197" mass="21335">MSGTGDERASLISARLDFLFAHIFPRGGGPQSLDAVSLATGVPVALLRRLRAGDPVTEGEDDDPFTTRLEHLLKTRMTAEGKPHTITDVARACGKSRTWLYNLLDDRSKPSLESTKLLCRIFGVDPSFFTDGPLEALARHFGIEAGARFFVLPEDDELVRETKSQVELVALLREVGAPAVLSRYLGNLPPVAPPAGA</sequence>
<reference evidence="2 3" key="1">
    <citation type="submission" date="2023-05" db="EMBL/GenBank/DDBJ databases">
        <title>Sequencing and Assembly of Streptomyces sp. NP73.</title>
        <authorList>
            <person name="Konwar A.N."/>
            <person name="Saikia K."/>
            <person name="Thakur D."/>
        </authorList>
    </citation>
    <scope>NUCLEOTIDE SEQUENCE [LARGE SCALE GENOMIC DNA]</scope>
    <source>
        <strain evidence="2 3">NP73</strain>
    </source>
</reference>
<proteinExistence type="predicted"/>
<dbReference type="InterPro" id="IPR001387">
    <property type="entry name" value="Cro/C1-type_HTH"/>
</dbReference>
<dbReference type="SUPFAM" id="SSF47413">
    <property type="entry name" value="lambda repressor-like DNA-binding domains"/>
    <property type="match status" value="1"/>
</dbReference>
<evidence type="ECO:0000313" key="3">
    <source>
        <dbReference type="Proteomes" id="UP001223390"/>
    </source>
</evidence>
<evidence type="ECO:0000259" key="1">
    <source>
        <dbReference type="PROSITE" id="PS50943"/>
    </source>
</evidence>
<protein>
    <submittedName>
        <fullName evidence="2">Helix-turn-helix transcriptional regulator</fullName>
    </submittedName>
</protein>